<gene>
    <name evidence="2" type="ORF">MA16_Dca008547</name>
</gene>
<feature type="compositionally biased region" description="Basic residues" evidence="1">
    <location>
        <begin position="84"/>
        <end position="103"/>
    </location>
</feature>
<feature type="region of interest" description="Disordered" evidence="1">
    <location>
        <begin position="81"/>
        <end position="103"/>
    </location>
</feature>
<evidence type="ECO:0000256" key="1">
    <source>
        <dbReference type="SAM" id="MobiDB-lite"/>
    </source>
</evidence>
<sequence length="103" mass="11232">MGTWCDAYGETGILISTRSWENECVFLQQNTAFTVQLGHGASIQLVNVVITTGNTRATIQFGSFDFPSVVVGAAVPMTGMNTKRPARKLHPVRPPTHRTHHPA</sequence>
<evidence type="ECO:0000313" key="3">
    <source>
        <dbReference type="Proteomes" id="UP000233837"/>
    </source>
</evidence>
<evidence type="ECO:0000313" key="2">
    <source>
        <dbReference type="EMBL" id="PKU87451.1"/>
    </source>
</evidence>
<accession>A0A2I0XHR2</accession>
<proteinExistence type="predicted"/>
<reference evidence="2 3" key="2">
    <citation type="journal article" date="2017" name="Nature">
        <title>The Apostasia genome and the evolution of orchids.</title>
        <authorList>
            <person name="Zhang G.Q."/>
            <person name="Liu K.W."/>
            <person name="Li Z."/>
            <person name="Lohaus R."/>
            <person name="Hsiao Y.Y."/>
            <person name="Niu S.C."/>
            <person name="Wang J.Y."/>
            <person name="Lin Y.C."/>
            <person name="Xu Q."/>
            <person name="Chen L.J."/>
            <person name="Yoshida K."/>
            <person name="Fujiwara S."/>
            <person name="Wang Z.W."/>
            <person name="Zhang Y.Q."/>
            <person name="Mitsuda N."/>
            <person name="Wang M."/>
            <person name="Liu G.H."/>
            <person name="Pecoraro L."/>
            <person name="Huang H.X."/>
            <person name="Xiao X.J."/>
            <person name="Lin M."/>
            <person name="Wu X.Y."/>
            <person name="Wu W.L."/>
            <person name="Chen Y.Y."/>
            <person name="Chang S.B."/>
            <person name="Sakamoto S."/>
            <person name="Ohme-Takagi M."/>
            <person name="Yagi M."/>
            <person name="Zeng S.J."/>
            <person name="Shen C.Y."/>
            <person name="Yeh C.M."/>
            <person name="Luo Y.B."/>
            <person name="Tsai W.C."/>
            <person name="Van de Peer Y."/>
            <person name="Liu Z.J."/>
        </authorList>
    </citation>
    <scope>NUCLEOTIDE SEQUENCE [LARGE SCALE GENOMIC DNA]</scope>
    <source>
        <tissue evidence="2">The whole plant</tissue>
    </source>
</reference>
<dbReference type="EMBL" id="KZ501875">
    <property type="protein sequence ID" value="PKU87451.1"/>
    <property type="molecule type" value="Genomic_DNA"/>
</dbReference>
<dbReference type="AlphaFoldDB" id="A0A2I0XHR2"/>
<protein>
    <submittedName>
        <fullName evidence="2">Uncharacterized protein</fullName>
    </submittedName>
</protein>
<keyword evidence="3" id="KW-1185">Reference proteome</keyword>
<reference evidence="2 3" key="1">
    <citation type="journal article" date="2016" name="Sci. Rep.">
        <title>The Dendrobium catenatum Lindl. genome sequence provides insights into polysaccharide synthase, floral development and adaptive evolution.</title>
        <authorList>
            <person name="Zhang G.Q."/>
            <person name="Xu Q."/>
            <person name="Bian C."/>
            <person name="Tsai W.C."/>
            <person name="Yeh C.M."/>
            <person name="Liu K.W."/>
            <person name="Yoshida K."/>
            <person name="Zhang L.S."/>
            <person name="Chang S.B."/>
            <person name="Chen F."/>
            <person name="Shi Y."/>
            <person name="Su Y.Y."/>
            <person name="Zhang Y.Q."/>
            <person name="Chen L.J."/>
            <person name="Yin Y."/>
            <person name="Lin M."/>
            <person name="Huang H."/>
            <person name="Deng H."/>
            <person name="Wang Z.W."/>
            <person name="Zhu S.L."/>
            <person name="Zhao X."/>
            <person name="Deng C."/>
            <person name="Niu S.C."/>
            <person name="Huang J."/>
            <person name="Wang M."/>
            <person name="Liu G.H."/>
            <person name="Yang H.J."/>
            <person name="Xiao X.J."/>
            <person name="Hsiao Y.Y."/>
            <person name="Wu W.L."/>
            <person name="Chen Y.Y."/>
            <person name="Mitsuda N."/>
            <person name="Ohme-Takagi M."/>
            <person name="Luo Y.B."/>
            <person name="Van de Peer Y."/>
            <person name="Liu Z.J."/>
        </authorList>
    </citation>
    <scope>NUCLEOTIDE SEQUENCE [LARGE SCALE GENOMIC DNA]</scope>
    <source>
        <tissue evidence="2">The whole plant</tissue>
    </source>
</reference>
<name>A0A2I0XHR2_9ASPA</name>
<dbReference type="Proteomes" id="UP000233837">
    <property type="component" value="Unassembled WGS sequence"/>
</dbReference>
<organism evidence="2 3">
    <name type="scientific">Dendrobium catenatum</name>
    <dbReference type="NCBI Taxonomy" id="906689"/>
    <lineage>
        <taxon>Eukaryota</taxon>
        <taxon>Viridiplantae</taxon>
        <taxon>Streptophyta</taxon>
        <taxon>Embryophyta</taxon>
        <taxon>Tracheophyta</taxon>
        <taxon>Spermatophyta</taxon>
        <taxon>Magnoliopsida</taxon>
        <taxon>Liliopsida</taxon>
        <taxon>Asparagales</taxon>
        <taxon>Orchidaceae</taxon>
        <taxon>Epidendroideae</taxon>
        <taxon>Malaxideae</taxon>
        <taxon>Dendrobiinae</taxon>
        <taxon>Dendrobium</taxon>
    </lineage>
</organism>